<proteinExistence type="predicted"/>
<dbReference type="Pfam" id="PF23282">
    <property type="entry name" value="WHD_ROQ1"/>
    <property type="match status" value="1"/>
</dbReference>
<dbReference type="Proteomes" id="UP001652623">
    <property type="component" value="Chromosome 6"/>
</dbReference>
<reference evidence="6" key="1">
    <citation type="submission" date="2025-08" db="UniProtKB">
        <authorList>
            <consortium name="RefSeq"/>
        </authorList>
    </citation>
    <scope>IDENTIFICATION</scope>
    <source>
        <tissue evidence="6">Seedling</tissue>
    </source>
</reference>
<dbReference type="InterPro" id="IPR027417">
    <property type="entry name" value="P-loop_NTPase"/>
</dbReference>
<dbReference type="Gene3D" id="1.10.8.430">
    <property type="entry name" value="Helical domain of apoptotic protease-activating factors"/>
    <property type="match status" value="1"/>
</dbReference>
<dbReference type="Pfam" id="PF00931">
    <property type="entry name" value="NB-ARC"/>
    <property type="match status" value="1"/>
</dbReference>
<dbReference type="PANTHER" id="PTHR11017">
    <property type="entry name" value="LEUCINE-RICH REPEAT-CONTAINING PROTEIN"/>
    <property type="match status" value="1"/>
</dbReference>
<dbReference type="Gene3D" id="3.40.50.10140">
    <property type="entry name" value="Toll/interleukin-1 receptor homology (TIR) domain"/>
    <property type="match status" value="1"/>
</dbReference>
<keyword evidence="2" id="KW-0677">Repeat</keyword>
<dbReference type="Pfam" id="PF01582">
    <property type="entry name" value="TIR"/>
    <property type="match status" value="1"/>
</dbReference>
<dbReference type="InterPro" id="IPR000157">
    <property type="entry name" value="TIR_dom"/>
</dbReference>
<dbReference type="Gene3D" id="3.80.10.10">
    <property type="entry name" value="Ribonuclease Inhibitor"/>
    <property type="match status" value="2"/>
</dbReference>
<dbReference type="RefSeq" id="XP_060673947.1">
    <property type="nucleotide sequence ID" value="XM_060817964.1"/>
</dbReference>
<dbReference type="InterPro" id="IPR035897">
    <property type="entry name" value="Toll_tir_struct_dom_sf"/>
</dbReference>
<evidence type="ECO:0000259" key="4">
    <source>
        <dbReference type="PROSITE" id="PS50104"/>
    </source>
</evidence>
<evidence type="ECO:0000313" key="5">
    <source>
        <dbReference type="Proteomes" id="UP001652623"/>
    </source>
</evidence>
<evidence type="ECO:0000256" key="2">
    <source>
        <dbReference type="ARBA" id="ARBA00022737"/>
    </source>
</evidence>
<dbReference type="SUPFAM" id="SSF52058">
    <property type="entry name" value="L domain-like"/>
    <property type="match status" value="1"/>
</dbReference>
<name>A0ABM4AB27_ZIZJJ</name>
<dbReference type="Gene3D" id="3.40.50.300">
    <property type="entry name" value="P-loop containing nucleotide triphosphate hydrolases"/>
    <property type="match status" value="1"/>
</dbReference>
<dbReference type="InterPro" id="IPR032675">
    <property type="entry name" value="LRR_dom_sf"/>
</dbReference>
<dbReference type="InterPro" id="IPR002182">
    <property type="entry name" value="NB-ARC"/>
</dbReference>
<evidence type="ECO:0000313" key="6">
    <source>
        <dbReference type="RefSeq" id="XP_060673947.1"/>
    </source>
</evidence>
<gene>
    <name evidence="6" type="primary">LOC107429756</name>
</gene>
<dbReference type="PROSITE" id="PS50104">
    <property type="entry name" value="TIR"/>
    <property type="match status" value="1"/>
</dbReference>
<feature type="domain" description="TIR" evidence="4">
    <location>
        <begin position="21"/>
        <end position="171"/>
    </location>
</feature>
<dbReference type="InterPro" id="IPR058192">
    <property type="entry name" value="WHD_ROQ1-like"/>
</dbReference>
<accession>A0ABM4AB27</accession>
<dbReference type="PRINTS" id="PR00364">
    <property type="entry name" value="DISEASERSIST"/>
</dbReference>
<dbReference type="SMART" id="SM00255">
    <property type="entry name" value="TIR"/>
    <property type="match status" value="1"/>
</dbReference>
<organism evidence="5 6">
    <name type="scientific">Ziziphus jujuba</name>
    <name type="common">Chinese jujube</name>
    <name type="synonym">Ziziphus sativa</name>
    <dbReference type="NCBI Taxonomy" id="326968"/>
    <lineage>
        <taxon>Eukaryota</taxon>
        <taxon>Viridiplantae</taxon>
        <taxon>Streptophyta</taxon>
        <taxon>Embryophyta</taxon>
        <taxon>Tracheophyta</taxon>
        <taxon>Spermatophyta</taxon>
        <taxon>Magnoliopsida</taxon>
        <taxon>eudicotyledons</taxon>
        <taxon>Gunneridae</taxon>
        <taxon>Pentapetalae</taxon>
        <taxon>rosids</taxon>
        <taxon>fabids</taxon>
        <taxon>Rosales</taxon>
        <taxon>Rhamnaceae</taxon>
        <taxon>Paliureae</taxon>
        <taxon>Ziziphus</taxon>
    </lineage>
</organism>
<dbReference type="GeneID" id="107429756"/>
<evidence type="ECO:0000256" key="1">
    <source>
        <dbReference type="ARBA" id="ARBA00022614"/>
    </source>
</evidence>
<keyword evidence="3" id="KW-0611">Plant defense</keyword>
<keyword evidence="1" id="KW-0433">Leucine-rich repeat</keyword>
<dbReference type="InterPro" id="IPR044974">
    <property type="entry name" value="Disease_R_plants"/>
</dbReference>
<keyword evidence="5" id="KW-1185">Reference proteome</keyword>
<sequence length="1025" mass="116654">MSSSSFSSAISSKKKKSEFLEKYDVFLSFRGEDTHDTFASYLYAALSANKILTFMDCQLEGGDEISSTLRKRIKESKIWVIIFSQNFGSSTWCLNELVHILECKKRNEQTTVLPIFYGIDPSTIRKQEGSYGVAFADLKNILQTEWTRGASMEKPECKLVEKIVENISLKLTKYLSKENSLRSHLIGIEEKIHEIELLLSIGSTNVRIIGIWGMGGIGKTTLASAVYQRLSYCHFEGRYFVWNVREEYARHGPNHLRKKLLSELLNDEAILRMDTPFVISPFILDRLKRKKVLAVLDDVDNSIHLDALVEGYNQLASGSRIIVTSRNKRVLKKVADDIYKVERLNQNESLELFHLHAFRKNISQAIDDEMVLGVTSYANGNPLALKVLGSFLCSRIEKDWESALKKLKRIPNPEIQDVLRISYEGLDDQGIKDTFLDIACLFNSTFSRDIALSILDDGNSFVNIEISVLIVKSLIESNEDPVDNLLWMHDLIRQMGRAIVRDEHIQSSNCSRLCDAKAFRNAIENRMGTTAVKLISLDMSEIKENVNLCRGAFSNMHNLQILKIYCCDDIGISEFVKVYTDNIAGHEFKLSTPKGLDPYLSDKLRYFQWDFYPLNSLPSKFNPQNLVQLVLRGSRVEKLWNYKVQPLPLLRMIDLSYSKFLTQLPDLSQAQKLESINLEGCTSFVQVFSSLQNLDKLTYLNLNGCSKLRDFFRKASKSTGQLELGGCLNLDKFPEILEPMEPLTYLELNETGIKELPESIENPVSLKVLYIEGCKELESLPNSLCNLKNLVLLDLGLCSTLQKLPPLPPFLLILKLDECERLKYIPELPSLLFSLSARCCTSLEYISNWRDPSSQDVNTLDHKFFYGDVDFDGCEKLDQNIRNSILDVKRPVLQVLLRTNTTVPNSHDFLYPGVQTQKMLLGGSSDKISRITIEIQTFRPYCNNLLSHATCIGYERHKRGHHVSLCLEDKLNLLDYKTIGDGDVRLYQHHGSALVDNMVFSDHVFMCYATEPGPTSLGCSFSYTF</sequence>
<dbReference type="Pfam" id="PF23286">
    <property type="entry name" value="LRR_13"/>
    <property type="match status" value="1"/>
</dbReference>
<dbReference type="SUPFAM" id="SSF52200">
    <property type="entry name" value="Toll/Interleukin receptor TIR domain"/>
    <property type="match status" value="1"/>
</dbReference>
<protein>
    <submittedName>
        <fullName evidence="6">Disease resistance protein RPV1-like</fullName>
    </submittedName>
</protein>
<evidence type="ECO:0000256" key="3">
    <source>
        <dbReference type="ARBA" id="ARBA00022821"/>
    </source>
</evidence>
<dbReference type="PANTHER" id="PTHR11017:SF479">
    <property type="entry name" value="DISEASE RESISTANCE PROTEIN (TIR-NBS-LRR CLASS) FAMILY"/>
    <property type="match status" value="1"/>
</dbReference>
<dbReference type="InterPro" id="IPR058546">
    <property type="entry name" value="RPS4B/Roq1-like_LRR"/>
</dbReference>
<dbReference type="InterPro" id="IPR042197">
    <property type="entry name" value="Apaf_helical"/>
</dbReference>
<dbReference type="SUPFAM" id="SSF52540">
    <property type="entry name" value="P-loop containing nucleoside triphosphate hydrolases"/>
    <property type="match status" value="1"/>
</dbReference>